<accession>A0A819WF65</accession>
<evidence type="ECO:0000313" key="2">
    <source>
        <dbReference type="EMBL" id="CAF4125708.1"/>
    </source>
</evidence>
<comment type="caution">
    <text evidence="2">The sequence shown here is derived from an EMBL/GenBank/DDBJ whole genome shotgun (WGS) entry which is preliminary data.</text>
</comment>
<name>A0A819WF65_9BILA</name>
<sequence>SCKQTYVDQTKVGIDNHMKQYSKTINDNDDDSNSEMVKHFQEKKF</sequence>
<dbReference type="Proteomes" id="UP000663868">
    <property type="component" value="Unassembled WGS sequence"/>
</dbReference>
<feature type="region of interest" description="Disordered" evidence="1">
    <location>
        <begin position="22"/>
        <end position="45"/>
    </location>
</feature>
<feature type="non-terminal residue" evidence="2">
    <location>
        <position position="1"/>
    </location>
</feature>
<evidence type="ECO:0000256" key="1">
    <source>
        <dbReference type="SAM" id="MobiDB-lite"/>
    </source>
</evidence>
<protein>
    <submittedName>
        <fullName evidence="2">Uncharacterized protein</fullName>
    </submittedName>
</protein>
<dbReference type="AlphaFoldDB" id="A0A819WF65"/>
<reference evidence="2" key="1">
    <citation type="submission" date="2021-02" db="EMBL/GenBank/DDBJ databases">
        <authorList>
            <person name="Nowell W R."/>
        </authorList>
    </citation>
    <scope>NUCLEOTIDE SEQUENCE</scope>
</reference>
<evidence type="ECO:0000313" key="3">
    <source>
        <dbReference type="Proteomes" id="UP000663868"/>
    </source>
</evidence>
<proteinExistence type="predicted"/>
<organism evidence="2 3">
    <name type="scientific">Adineta steineri</name>
    <dbReference type="NCBI Taxonomy" id="433720"/>
    <lineage>
        <taxon>Eukaryota</taxon>
        <taxon>Metazoa</taxon>
        <taxon>Spiralia</taxon>
        <taxon>Gnathifera</taxon>
        <taxon>Rotifera</taxon>
        <taxon>Eurotatoria</taxon>
        <taxon>Bdelloidea</taxon>
        <taxon>Adinetida</taxon>
        <taxon>Adinetidae</taxon>
        <taxon>Adineta</taxon>
    </lineage>
</organism>
<feature type="compositionally biased region" description="Basic and acidic residues" evidence="1">
    <location>
        <begin position="36"/>
        <end position="45"/>
    </location>
</feature>
<dbReference type="EMBL" id="CAJOBB010005361">
    <property type="protein sequence ID" value="CAF4125708.1"/>
    <property type="molecule type" value="Genomic_DNA"/>
</dbReference>
<gene>
    <name evidence="2" type="ORF">KXQ929_LOCUS35896</name>
</gene>